<evidence type="ECO:0000259" key="6">
    <source>
        <dbReference type="PROSITE" id="PS50010"/>
    </source>
</evidence>
<dbReference type="Proteomes" id="UP000278807">
    <property type="component" value="Unassembled WGS sequence"/>
</dbReference>
<evidence type="ECO:0000256" key="3">
    <source>
        <dbReference type="SAM" id="Phobius"/>
    </source>
</evidence>
<dbReference type="InterPro" id="IPR000219">
    <property type="entry name" value="DH_dom"/>
</dbReference>
<dbReference type="PANTHER" id="PTHR46006">
    <property type="entry name" value="RHO GUANINE NUCLEOTIDE EXCHANGE FACTOR AT 64C, ISOFORM A"/>
    <property type="match status" value="1"/>
</dbReference>
<evidence type="ECO:0000256" key="2">
    <source>
        <dbReference type="ARBA" id="ARBA00022490"/>
    </source>
</evidence>
<dbReference type="AlphaFoldDB" id="A0A0R3T136"/>
<comment type="subcellular location">
    <subcellularLocation>
        <location evidence="1">Cytoplasm</location>
    </subcellularLocation>
</comment>
<dbReference type="InterPro" id="IPR051480">
    <property type="entry name" value="Endocytic_GEF_Adapter"/>
</dbReference>
<dbReference type="Pfam" id="PF00621">
    <property type="entry name" value="RhoGEF"/>
    <property type="match status" value="1"/>
</dbReference>
<dbReference type="SMART" id="SM00239">
    <property type="entry name" value="C2"/>
    <property type="match status" value="1"/>
</dbReference>
<evidence type="ECO:0000313" key="9">
    <source>
        <dbReference type="WBParaSite" id="HNAJ_0000056701-mRNA-1"/>
    </source>
</evidence>
<dbReference type="PROSITE" id="PS50010">
    <property type="entry name" value="DH_2"/>
    <property type="match status" value="1"/>
</dbReference>
<dbReference type="SUPFAM" id="SSF48065">
    <property type="entry name" value="DBL homology domain (DH-domain)"/>
    <property type="match status" value="1"/>
</dbReference>
<dbReference type="InterPro" id="IPR035892">
    <property type="entry name" value="C2_domain_sf"/>
</dbReference>
<dbReference type="Gene3D" id="1.20.900.10">
    <property type="entry name" value="Dbl homology (DH) domain"/>
    <property type="match status" value="1"/>
</dbReference>
<dbReference type="CDD" id="cd00160">
    <property type="entry name" value="RhoGEF"/>
    <property type="match status" value="1"/>
</dbReference>
<feature type="transmembrane region" description="Helical" evidence="3">
    <location>
        <begin position="618"/>
        <end position="644"/>
    </location>
</feature>
<evidence type="ECO:0000259" key="5">
    <source>
        <dbReference type="PROSITE" id="PS50004"/>
    </source>
</evidence>
<feature type="domain" description="PH" evidence="4">
    <location>
        <begin position="296"/>
        <end position="483"/>
    </location>
</feature>
<dbReference type="SMART" id="SM00325">
    <property type="entry name" value="RhoGEF"/>
    <property type="match status" value="1"/>
</dbReference>
<dbReference type="PROSITE" id="PS50004">
    <property type="entry name" value="C2"/>
    <property type="match status" value="1"/>
</dbReference>
<evidence type="ECO:0000313" key="7">
    <source>
        <dbReference type="EMBL" id="VDN96427.1"/>
    </source>
</evidence>
<dbReference type="InterPro" id="IPR001849">
    <property type="entry name" value="PH_domain"/>
</dbReference>
<reference evidence="7 8" key="2">
    <citation type="submission" date="2018-11" db="EMBL/GenBank/DDBJ databases">
        <authorList>
            <consortium name="Pathogen Informatics"/>
        </authorList>
    </citation>
    <scope>NUCLEOTIDE SEQUENCE [LARGE SCALE GENOMIC DNA]</scope>
</reference>
<dbReference type="SUPFAM" id="SSF49562">
    <property type="entry name" value="C2 domain (Calcium/lipid-binding domain, CaLB)"/>
    <property type="match status" value="1"/>
</dbReference>
<accession>A0A0R3T136</accession>
<reference evidence="9" key="1">
    <citation type="submission" date="2017-02" db="UniProtKB">
        <authorList>
            <consortium name="WormBaseParasite"/>
        </authorList>
    </citation>
    <scope>IDENTIFICATION</scope>
</reference>
<dbReference type="EMBL" id="UZAE01000167">
    <property type="protein sequence ID" value="VDN96427.1"/>
    <property type="molecule type" value="Genomic_DNA"/>
</dbReference>
<keyword evidence="2" id="KW-0963">Cytoplasm</keyword>
<name>A0A0R3T136_RODNA</name>
<dbReference type="Pfam" id="PF07850">
    <property type="entry name" value="Renin_r"/>
    <property type="match status" value="1"/>
</dbReference>
<dbReference type="STRING" id="102285.A0A0R3T136"/>
<keyword evidence="8" id="KW-1185">Reference proteome</keyword>
<sequence length="665" mass="75250">MNCFQQSPLNLKFHNLSFFSYGFSFFSPFSPPPPPLLLPFLVARGGSFSHSKSLDAQASQSTKINTILELIDSEKHYLTDLIEVKEKFYEGLRKQGVSERRLAQIFCNWTNIREVSEAINKDFQERKPNLKKGEDFIGDILVRHLPKCMVYRDFCAHQDTALENLKTLSEEKREVAQFLLSCERFMRVQSMPLSSYFLKPMQRITKYKLIIEKAIKLTPPDHPDHKNLEQSLELVSTVLSVCNEAIKNQESFAQICWLRDHLTFDSDTGSFGVCGEDDRRLIDMEVEVGGERRRRLLLYSGTLYKAKSKKELTAFLFTDMLLLAQPVNISASSLPSGNLMLPQKPDATLAKVNFKTYRRGIFLSQIRVVAASSLSPKHQRKRSVFRGSRGSVADISSLASGGSDGNSPGDVSREVVMRSRRRSLANLRKMSLSVSNLSLDALDSDSSTFLITDDSDSSVHLLLRAPSGELRTSWIEFIQKASEEYRHYLGLFRNPFLSSTVRESLFAAVLNLTVVSASGLPLMGPSEDELPWPYCEVSLCLRCKRTNVILSTRSPKWNCSLRFTVKDLTRDVVTINVYSKSASSSSELIGKTEIGMPEIAQQLLLKEINVGPEVDPEYAAWFNIVFWFVAMFALVIWAVAYAMWNMDPCRDGIIYRLSSSKPKME</sequence>
<dbReference type="GO" id="GO:0005085">
    <property type="term" value="F:guanyl-nucleotide exchange factor activity"/>
    <property type="evidence" value="ECO:0007669"/>
    <property type="project" value="InterPro"/>
</dbReference>
<feature type="domain" description="DH" evidence="6">
    <location>
        <begin position="62"/>
        <end position="245"/>
    </location>
</feature>
<dbReference type="PANTHER" id="PTHR46006:SF6">
    <property type="entry name" value="INTERSECTIN-2 ISOFORM X1"/>
    <property type="match status" value="1"/>
</dbReference>
<dbReference type="InterPro" id="IPR000008">
    <property type="entry name" value="C2_dom"/>
</dbReference>
<keyword evidence="3" id="KW-1133">Transmembrane helix</keyword>
<dbReference type="InterPro" id="IPR011993">
    <property type="entry name" value="PH-like_dom_sf"/>
</dbReference>
<proteinExistence type="predicted"/>
<keyword evidence="3" id="KW-0812">Transmembrane</keyword>
<keyword evidence="3" id="KW-0472">Membrane</keyword>
<protein>
    <submittedName>
        <fullName evidence="9">DH domain-containing protein</fullName>
    </submittedName>
</protein>
<organism evidence="9">
    <name type="scientific">Rodentolepis nana</name>
    <name type="common">Dwarf tapeworm</name>
    <name type="synonym">Hymenolepis nana</name>
    <dbReference type="NCBI Taxonomy" id="102285"/>
    <lineage>
        <taxon>Eukaryota</taxon>
        <taxon>Metazoa</taxon>
        <taxon>Spiralia</taxon>
        <taxon>Lophotrochozoa</taxon>
        <taxon>Platyhelminthes</taxon>
        <taxon>Cestoda</taxon>
        <taxon>Eucestoda</taxon>
        <taxon>Cyclophyllidea</taxon>
        <taxon>Hymenolepididae</taxon>
        <taxon>Rodentolepis</taxon>
    </lineage>
</organism>
<evidence type="ECO:0000259" key="4">
    <source>
        <dbReference type="PROSITE" id="PS50003"/>
    </source>
</evidence>
<evidence type="ECO:0000313" key="8">
    <source>
        <dbReference type="Proteomes" id="UP000278807"/>
    </source>
</evidence>
<dbReference type="GO" id="GO:0035025">
    <property type="term" value="P:positive regulation of Rho protein signal transduction"/>
    <property type="evidence" value="ECO:0007669"/>
    <property type="project" value="TreeGrafter"/>
</dbReference>
<gene>
    <name evidence="7" type="ORF">HNAJ_LOCUS568</name>
</gene>
<dbReference type="Pfam" id="PF00168">
    <property type="entry name" value="C2"/>
    <property type="match status" value="1"/>
</dbReference>
<dbReference type="SUPFAM" id="SSF50729">
    <property type="entry name" value="PH domain-like"/>
    <property type="match status" value="1"/>
</dbReference>
<dbReference type="Pfam" id="PF16652">
    <property type="entry name" value="PH_13"/>
    <property type="match status" value="1"/>
</dbReference>
<feature type="domain" description="C2" evidence="5">
    <location>
        <begin position="491"/>
        <end position="609"/>
    </location>
</feature>
<dbReference type="GO" id="GO:0005737">
    <property type="term" value="C:cytoplasm"/>
    <property type="evidence" value="ECO:0007669"/>
    <property type="project" value="UniProtKB-SubCell"/>
</dbReference>
<dbReference type="SMART" id="SM00233">
    <property type="entry name" value="PH"/>
    <property type="match status" value="1"/>
</dbReference>
<dbReference type="InterPro" id="IPR035899">
    <property type="entry name" value="DBL_dom_sf"/>
</dbReference>
<dbReference type="Gene3D" id="2.60.40.150">
    <property type="entry name" value="C2 domain"/>
    <property type="match status" value="1"/>
</dbReference>
<evidence type="ECO:0000256" key="1">
    <source>
        <dbReference type="ARBA" id="ARBA00004496"/>
    </source>
</evidence>
<dbReference type="OrthoDB" id="2015333at2759"/>
<dbReference type="InterPro" id="IPR056780">
    <property type="entry name" value="Renin_r_C"/>
</dbReference>
<dbReference type="Gene3D" id="2.30.29.30">
    <property type="entry name" value="Pleckstrin-homology domain (PH domain)/Phosphotyrosine-binding domain (PTB)"/>
    <property type="match status" value="1"/>
</dbReference>
<dbReference type="WBParaSite" id="HNAJ_0000056701-mRNA-1">
    <property type="protein sequence ID" value="HNAJ_0000056701-mRNA-1"/>
    <property type="gene ID" value="HNAJ_0000056701"/>
</dbReference>
<dbReference type="PROSITE" id="PS50003">
    <property type="entry name" value="PH_DOMAIN"/>
    <property type="match status" value="1"/>
</dbReference>